<sequence length="157" mass="18025">MSRISKITLKQLPEMNVLSIRKTINFFREYPDFMANAGRDILALIEEKKTLPSSGPIVCFHNIELETLDVEVGYEIALPVEPRGDVTAHILPSRIIATTIDRGPYEKQDATLDELMKWISENSFVANGGIYYHYLNDEKQSQNEYLTEMYIPVNKLQ</sequence>
<organism evidence="2 3">
    <name type="scientific">Lutispora saccharofermentans</name>
    <dbReference type="NCBI Taxonomy" id="3024236"/>
    <lineage>
        <taxon>Bacteria</taxon>
        <taxon>Bacillati</taxon>
        <taxon>Bacillota</taxon>
        <taxon>Clostridia</taxon>
        <taxon>Lutisporales</taxon>
        <taxon>Lutisporaceae</taxon>
        <taxon>Lutispora</taxon>
    </lineage>
</organism>
<dbReference type="RefSeq" id="WP_255227062.1">
    <property type="nucleotide sequence ID" value="NZ_JAJEKE010000006.1"/>
</dbReference>
<dbReference type="EMBL" id="JAJEKE010000006">
    <property type="protein sequence ID" value="MCQ1529544.1"/>
    <property type="molecule type" value="Genomic_DNA"/>
</dbReference>
<feature type="domain" description="AraC effector-binding" evidence="1">
    <location>
        <begin position="5"/>
        <end position="154"/>
    </location>
</feature>
<comment type="caution">
    <text evidence="2">The sequence shown here is derived from an EMBL/GenBank/DDBJ whole genome shotgun (WGS) entry which is preliminary data.</text>
</comment>
<accession>A0ABT1NE62</accession>
<gene>
    <name evidence="2" type="ORF">LJD61_08255</name>
</gene>
<dbReference type="Pfam" id="PF06445">
    <property type="entry name" value="GyrI-like"/>
    <property type="match status" value="1"/>
</dbReference>
<dbReference type="Proteomes" id="UP001651880">
    <property type="component" value="Unassembled WGS sequence"/>
</dbReference>
<dbReference type="SUPFAM" id="SSF55136">
    <property type="entry name" value="Probable bacterial effector-binding domain"/>
    <property type="match status" value="1"/>
</dbReference>
<reference evidence="2 3" key="1">
    <citation type="submission" date="2021-10" db="EMBL/GenBank/DDBJ databases">
        <title>Lutispora strain m25 sp. nov., a thermophilic, non-spore-forming bacterium isolated from a lab-scale methanogenic bioreactor digesting anaerobic sludge.</title>
        <authorList>
            <person name="El Houari A."/>
            <person name="Mcdonald J."/>
        </authorList>
    </citation>
    <scope>NUCLEOTIDE SEQUENCE [LARGE SCALE GENOMIC DNA]</scope>
    <source>
        <strain evidence="3">m25</strain>
    </source>
</reference>
<keyword evidence="3" id="KW-1185">Reference proteome</keyword>
<dbReference type="Gene3D" id="3.20.80.10">
    <property type="entry name" value="Regulatory factor, effector binding domain"/>
    <property type="match status" value="1"/>
</dbReference>
<dbReference type="SMART" id="SM00871">
    <property type="entry name" value="AraC_E_bind"/>
    <property type="match status" value="1"/>
</dbReference>
<dbReference type="InterPro" id="IPR011256">
    <property type="entry name" value="Reg_factor_effector_dom_sf"/>
</dbReference>
<proteinExistence type="predicted"/>
<dbReference type="InterPro" id="IPR029442">
    <property type="entry name" value="GyrI-like"/>
</dbReference>
<name>A0ABT1NE62_9FIRM</name>
<evidence type="ECO:0000313" key="2">
    <source>
        <dbReference type="EMBL" id="MCQ1529544.1"/>
    </source>
</evidence>
<dbReference type="InterPro" id="IPR010499">
    <property type="entry name" value="AraC_E-bd"/>
</dbReference>
<evidence type="ECO:0000313" key="3">
    <source>
        <dbReference type="Proteomes" id="UP001651880"/>
    </source>
</evidence>
<protein>
    <submittedName>
        <fullName evidence="2">GyrI-like domain-containing protein</fullName>
    </submittedName>
</protein>
<evidence type="ECO:0000259" key="1">
    <source>
        <dbReference type="SMART" id="SM00871"/>
    </source>
</evidence>